<gene>
    <name evidence="1" type="ORF">METZ01_LOCUS64520</name>
</gene>
<name>A0A381T646_9ZZZZ</name>
<dbReference type="AlphaFoldDB" id="A0A381T646"/>
<dbReference type="EMBL" id="UINC01004085">
    <property type="protein sequence ID" value="SVA11666.1"/>
    <property type="molecule type" value="Genomic_DNA"/>
</dbReference>
<sequence length="336" mass="38109">MVCHVNPTGGGLRNDYGSNVVALEELPFKRWQAKGDEDWDGTIGDHLQVGGDFRVQGIQYGNTADTTRKSAVFPMQAEVYTYLELHENAGMFTKLSAKNSETEFWGLFKVLPQNGWIRVGQTLPNYGIRLDDHTSFFRYGNMSKTAVGLNYQEGFQLFWSKKSSLIEFGLPFGNGFLFTASGGTPLNTGSQEMKNFTSQLYFARSFEKFAPMFSVNLMKEDNLSLVGIAGGISFSKFTWTFELDKAENLIDGKNSYAYYDELAWEIKQGIHLITKYDFFDPDEKLLTGAISRYTLGVELFPLNVLEVKIQARLSEVDKNGFIQPDPEYLVQFHTWF</sequence>
<proteinExistence type="predicted"/>
<organism evidence="1">
    <name type="scientific">marine metagenome</name>
    <dbReference type="NCBI Taxonomy" id="408172"/>
    <lineage>
        <taxon>unclassified sequences</taxon>
        <taxon>metagenomes</taxon>
        <taxon>ecological metagenomes</taxon>
    </lineage>
</organism>
<protein>
    <recommendedName>
        <fullName evidence="2">Alginate export domain-containing protein</fullName>
    </recommendedName>
</protein>
<evidence type="ECO:0008006" key="2">
    <source>
        <dbReference type="Google" id="ProtNLM"/>
    </source>
</evidence>
<evidence type="ECO:0000313" key="1">
    <source>
        <dbReference type="EMBL" id="SVA11666.1"/>
    </source>
</evidence>
<reference evidence="1" key="1">
    <citation type="submission" date="2018-05" db="EMBL/GenBank/DDBJ databases">
        <authorList>
            <person name="Lanie J.A."/>
            <person name="Ng W.-L."/>
            <person name="Kazmierczak K.M."/>
            <person name="Andrzejewski T.M."/>
            <person name="Davidsen T.M."/>
            <person name="Wayne K.J."/>
            <person name="Tettelin H."/>
            <person name="Glass J.I."/>
            <person name="Rusch D."/>
            <person name="Podicherti R."/>
            <person name="Tsui H.-C.T."/>
            <person name="Winkler M.E."/>
        </authorList>
    </citation>
    <scope>NUCLEOTIDE SEQUENCE</scope>
</reference>
<accession>A0A381T646</accession>